<keyword evidence="5" id="KW-0571">Peptide transport</keyword>
<evidence type="ECO:0000256" key="5">
    <source>
        <dbReference type="ARBA" id="ARBA00022856"/>
    </source>
</evidence>
<dbReference type="CDD" id="cd06261">
    <property type="entry name" value="TM_PBP2"/>
    <property type="match status" value="1"/>
</dbReference>
<reference evidence="11 12" key="1">
    <citation type="submission" date="2023-07" db="EMBL/GenBank/DDBJ databases">
        <title>Sorghum-associated microbial communities from plants grown in Nebraska, USA.</title>
        <authorList>
            <person name="Schachtman D."/>
        </authorList>
    </citation>
    <scope>NUCLEOTIDE SEQUENCE [LARGE SCALE GENOMIC DNA]</scope>
    <source>
        <strain evidence="11 12">584</strain>
    </source>
</reference>
<keyword evidence="8 9" id="KW-0472">Membrane</keyword>
<evidence type="ECO:0000256" key="7">
    <source>
        <dbReference type="ARBA" id="ARBA00022989"/>
    </source>
</evidence>
<keyword evidence="4 9" id="KW-0812">Transmembrane</keyword>
<keyword evidence="2 9" id="KW-0813">Transport</keyword>
<proteinExistence type="inferred from homology"/>
<keyword evidence="6" id="KW-0653">Protein transport</keyword>
<dbReference type="PANTHER" id="PTHR43386">
    <property type="entry name" value="OLIGOPEPTIDE TRANSPORT SYSTEM PERMEASE PROTEIN APPC"/>
    <property type="match status" value="1"/>
</dbReference>
<evidence type="ECO:0000313" key="12">
    <source>
        <dbReference type="Proteomes" id="UP001262410"/>
    </source>
</evidence>
<gene>
    <name evidence="11" type="ORF">E9232_002734</name>
</gene>
<dbReference type="Pfam" id="PF00528">
    <property type="entry name" value="BPD_transp_1"/>
    <property type="match status" value="1"/>
</dbReference>
<evidence type="ECO:0000259" key="10">
    <source>
        <dbReference type="PROSITE" id="PS50928"/>
    </source>
</evidence>
<feature type="transmembrane region" description="Helical" evidence="9">
    <location>
        <begin position="145"/>
        <end position="162"/>
    </location>
</feature>
<evidence type="ECO:0000256" key="3">
    <source>
        <dbReference type="ARBA" id="ARBA00022475"/>
    </source>
</evidence>
<evidence type="ECO:0000256" key="6">
    <source>
        <dbReference type="ARBA" id="ARBA00022927"/>
    </source>
</evidence>
<sequence length="279" mass="29930">MTALGLAPTRSRKRISPALLAGIVILGLSLALAIAPALIAPYDPTAFDYRALLKPPSWAHPFGTDNFGRDILSRVIWAYRIDMQIALFATLFPVVFGTAAGALVGYYGGIWEPIFGRIVDVVITFPFLVLVIAIVAVLGPGLLNMYIAVSAVGWVFYARLIAAEIKVQNRLDYAAAGRVMGYGDARIILRHLLPNAVSPVLVYWMTDMALAILLGASLGYLGLGAQPPAAEWGLLIADGKNFMSQAWWITIFPGVAIVITGFGFSLLGDGVADLLRPET</sequence>
<dbReference type="InterPro" id="IPR050366">
    <property type="entry name" value="BP-dependent_transpt_permease"/>
</dbReference>
<comment type="subcellular location">
    <subcellularLocation>
        <location evidence="1 9">Cell membrane</location>
        <topology evidence="1 9">Multi-pass membrane protein</topology>
    </subcellularLocation>
</comment>
<feature type="transmembrane region" description="Helical" evidence="9">
    <location>
        <begin position="245"/>
        <end position="267"/>
    </location>
</feature>
<dbReference type="Proteomes" id="UP001262410">
    <property type="component" value="Unassembled WGS sequence"/>
</dbReference>
<evidence type="ECO:0000256" key="4">
    <source>
        <dbReference type="ARBA" id="ARBA00022692"/>
    </source>
</evidence>
<evidence type="ECO:0000256" key="2">
    <source>
        <dbReference type="ARBA" id="ARBA00022448"/>
    </source>
</evidence>
<evidence type="ECO:0000256" key="8">
    <source>
        <dbReference type="ARBA" id="ARBA00023136"/>
    </source>
</evidence>
<dbReference type="SUPFAM" id="SSF161098">
    <property type="entry name" value="MetI-like"/>
    <property type="match status" value="1"/>
</dbReference>
<dbReference type="PROSITE" id="PS50928">
    <property type="entry name" value="ABC_TM1"/>
    <property type="match status" value="1"/>
</dbReference>
<keyword evidence="7 9" id="KW-1133">Transmembrane helix</keyword>
<organism evidence="11 12">
    <name type="scientific">Inquilinus ginsengisoli</name>
    <dbReference type="NCBI Taxonomy" id="363840"/>
    <lineage>
        <taxon>Bacteria</taxon>
        <taxon>Pseudomonadati</taxon>
        <taxon>Pseudomonadota</taxon>
        <taxon>Alphaproteobacteria</taxon>
        <taxon>Rhodospirillales</taxon>
        <taxon>Rhodospirillaceae</taxon>
        <taxon>Inquilinus</taxon>
    </lineage>
</organism>
<dbReference type="InterPro" id="IPR000515">
    <property type="entry name" value="MetI-like"/>
</dbReference>
<feature type="domain" description="ABC transmembrane type-1" evidence="10">
    <location>
        <begin position="79"/>
        <end position="268"/>
    </location>
</feature>
<comment type="similarity">
    <text evidence="9">Belongs to the binding-protein-dependent transport system permease family.</text>
</comment>
<feature type="transmembrane region" description="Helical" evidence="9">
    <location>
        <begin position="200"/>
        <end position="225"/>
    </location>
</feature>
<dbReference type="EMBL" id="JAVDPW010000004">
    <property type="protein sequence ID" value="MDR6290213.1"/>
    <property type="molecule type" value="Genomic_DNA"/>
</dbReference>
<accession>A0ABU1JPG6</accession>
<keyword evidence="12" id="KW-1185">Reference proteome</keyword>
<name>A0ABU1JPG6_9PROT</name>
<keyword evidence="3" id="KW-1003">Cell membrane</keyword>
<evidence type="ECO:0000256" key="9">
    <source>
        <dbReference type="RuleBase" id="RU363032"/>
    </source>
</evidence>
<evidence type="ECO:0000256" key="1">
    <source>
        <dbReference type="ARBA" id="ARBA00004651"/>
    </source>
</evidence>
<dbReference type="PANTHER" id="PTHR43386:SF1">
    <property type="entry name" value="D,D-DIPEPTIDE TRANSPORT SYSTEM PERMEASE PROTEIN DDPC-RELATED"/>
    <property type="match status" value="1"/>
</dbReference>
<protein>
    <submittedName>
        <fullName evidence="11">Peptide/nickel transport system permease protein</fullName>
    </submittedName>
</protein>
<comment type="caution">
    <text evidence="11">The sequence shown here is derived from an EMBL/GenBank/DDBJ whole genome shotgun (WGS) entry which is preliminary data.</text>
</comment>
<dbReference type="Gene3D" id="1.10.3720.10">
    <property type="entry name" value="MetI-like"/>
    <property type="match status" value="1"/>
</dbReference>
<feature type="transmembrane region" description="Helical" evidence="9">
    <location>
        <begin position="85"/>
        <end position="106"/>
    </location>
</feature>
<feature type="transmembrane region" description="Helical" evidence="9">
    <location>
        <begin position="18"/>
        <end position="39"/>
    </location>
</feature>
<feature type="transmembrane region" description="Helical" evidence="9">
    <location>
        <begin position="118"/>
        <end position="139"/>
    </location>
</feature>
<evidence type="ECO:0000313" key="11">
    <source>
        <dbReference type="EMBL" id="MDR6290213.1"/>
    </source>
</evidence>
<dbReference type="RefSeq" id="WP_309794684.1">
    <property type="nucleotide sequence ID" value="NZ_JAVDPW010000004.1"/>
</dbReference>
<dbReference type="InterPro" id="IPR035906">
    <property type="entry name" value="MetI-like_sf"/>
</dbReference>